<evidence type="ECO:0000256" key="11">
    <source>
        <dbReference type="ARBA" id="ARBA00044315"/>
    </source>
</evidence>
<evidence type="ECO:0000256" key="5">
    <source>
        <dbReference type="ARBA" id="ARBA00022840"/>
    </source>
</evidence>
<evidence type="ECO:0000256" key="13">
    <source>
        <dbReference type="SAM" id="MobiDB-lite"/>
    </source>
</evidence>
<dbReference type="PROSITE" id="PS50127">
    <property type="entry name" value="UBC_2"/>
    <property type="match status" value="1"/>
</dbReference>
<comment type="catalytic activity">
    <reaction evidence="6">
        <text>[E1 NEDD8-activating enzyme]-S-[NEDD8 protein]-yl-L-cysteine + [E2 NEDD8-conjugating enzyme]-L-cysteine = [E1 NEDD8-activating enzyme]-L-cysteine + [E2 NEDD8-conjugating enzyme]-S-[NEDD8-protein]-yl-L-cysteine.</text>
        <dbReference type="EC" id="2.3.2.34"/>
    </reaction>
</comment>
<dbReference type="AlphaFoldDB" id="A0A9W8M445"/>
<dbReference type="GO" id="GO:0000444">
    <property type="term" value="C:MIS12/MIND type complex"/>
    <property type="evidence" value="ECO:0007669"/>
    <property type="project" value="InterPro"/>
</dbReference>
<dbReference type="PANTHER" id="PTHR14778:SF2">
    <property type="entry name" value="KINETOCHORE-ASSOCIATED PROTEIN DSN1 HOMOLOG"/>
    <property type="match status" value="1"/>
</dbReference>
<dbReference type="InterPro" id="IPR013218">
    <property type="entry name" value="Dsn1/Mis13"/>
</dbReference>
<dbReference type="InterPro" id="IPR016135">
    <property type="entry name" value="UBQ-conjugating_enzyme/RWD"/>
</dbReference>
<proteinExistence type="predicted"/>
<sequence>MLKIWAQKTAAAQKNSKPGVPPFLIRLQKDLSELARDSNTDIEFANASDQTKFTVVYRPPIGIYHGGQFRFSFEITDDYPHTAPKVLCVQKIYHPNIDTEGHVCLNVLREDWNPVLNIQSVIFGLQMLFTAPNPEDPLNTDAAQNMINDLAGFKQNVAVSMKGGNVKGAKYDCVLASATHNNKRGNDHGFVFTRVRSSNRPAIPQATPPTSNNNENKPIISGGDEAAGNKRQACSESSPRLDFPEPKRRIADTSPKAVVQELSVPVKKAPQPTPLISRTRTRVIQPSTPLAVTNGRRRATAAGSDSATGSSRMRPVARTAATRKSTMGGRRRSTFSMRGKRASSIGGGFKATPHDSVAAGDFYRHISPELPEPIRLRQLLAWCARRTAANVAQGGWPVELPPGVRRVLDDALREAVDDMHSAFEKGSIATSWYHRPVDQAESLEKEPAMLADHPENVANRDARDRLLARVETLRKEDAAWVRELKRAGAEHARALARLPTSVQSLPANKEVVLQPIAVAAPADCWKHLPSEDALQYVKESASGGVIDAQLSDAERHIDRAVSDLEVALDAFHLDAHRAAQDHARAAETCVRVAADLSFAFTQRRAQAQVIAANSSSSKDDDLATTTPPTALVEDKDCTRDLLRTLAAALARS</sequence>
<evidence type="ECO:0000256" key="8">
    <source>
        <dbReference type="ARBA" id="ARBA00044084"/>
    </source>
</evidence>
<feature type="compositionally biased region" description="Basic residues" evidence="13">
    <location>
        <begin position="329"/>
        <end position="341"/>
    </location>
</feature>
<feature type="compositionally biased region" description="Low complexity" evidence="13">
    <location>
        <begin position="300"/>
        <end position="312"/>
    </location>
</feature>
<dbReference type="EC" id="2.3.2.34" evidence="7"/>
<reference evidence="15" key="1">
    <citation type="submission" date="2022-07" db="EMBL/GenBank/DDBJ databases">
        <title>Phylogenomic reconstructions and comparative analyses of Kickxellomycotina fungi.</title>
        <authorList>
            <person name="Reynolds N.K."/>
            <person name="Stajich J.E."/>
            <person name="Barry K."/>
            <person name="Grigoriev I.V."/>
            <person name="Crous P."/>
            <person name="Smith M.E."/>
        </authorList>
    </citation>
    <scope>NUCLEOTIDE SEQUENCE</scope>
    <source>
        <strain evidence="15">RSA 476</strain>
    </source>
</reference>
<evidence type="ECO:0000313" key="16">
    <source>
        <dbReference type="Proteomes" id="UP001140074"/>
    </source>
</evidence>
<dbReference type="PANTHER" id="PTHR14778">
    <property type="entry name" value="KINETOCHORE-ASSOCIATED PROTEIN DSN1 HOMOLOG"/>
    <property type="match status" value="1"/>
</dbReference>
<keyword evidence="4" id="KW-0833">Ubl conjugation pathway</keyword>
<evidence type="ECO:0000256" key="7">
    <source>
        <dbReference type="ARBA" id="ARBA00044047"/>
    </source>
</evidence>
<evidence type="ECO:0000256" key="1">
    <source>
        <dbReference type="ARBA" id="ARBA00005032"/>
    </source>
</evidence>
<evidence type="ECO:0000256" key="4">
    <source>
        <dbReference type="ARBA" id="ARBA00022786"/>
    </source>
</evidence>
<dbReference type="GO" id="GO:0005524">
    <property type="term" value="F:ATP binding"/>
    <property type="evidence" value="ECO:0007669"/>
    <property type="project" value="UniProtKB-KW"/>
</dbReference>
<dbReference type="InterPro" id="IPR023313">
    <property type="entry name" value="UBQ-conjugating_AS"/>
</dbReference>
<protein>
    <recommendedName>
        <fullName evidence="9">NEDD8-conjugating enzyme UBC12</fullName>
        <ecNumber evidence="7">2.3.2.34</ecNumber>
    </recommendedName>
    <alternativeName>
        <fullName evidence="8">NEDD8-conjugating enzyme Ubc12</fullName>
    </alternativeName>
    <alternativeName>
        <fullName evidence="10">RUB1-conjugating enzyme</fullName>
    </alternativeName>
    <alternativeName>
        <fullName evidence="11">Ubiquitin carrier protein 12</fullName>
    </alternativeName>
</protein>
<keyword evidence="2" id="KW-0808">Transferase</keyword>
<accession>A0A9W8M445</accession>
<evidence type="ECO:0000256" key="3">
    <source>
        <dbReference type="ARBA" id="ARBA00022741"/>
    </source>
</evidence>
<name>A0A9W8M445_9FUNG</name>
<feature type="region of interest" description="Disordered" evidence="13">
    <location>
        <begin position="288"/>
        <end position="351"/>
    </location>
</feature>
<evidence type="ECO:0000256" key="10">
    <source>
        <dbReference type="ARBA" id="ARBA00044279"/>
    </source>
</evidence>
<organism evidence="15 16">
    <name type="scientific">Coemansia aciculifera</name>
    <dbReference type="NCBI Taxonomy" id="417176"/>
    <lineage>
        <taxon>Eukaryota</taxon>
        <taxon>Fungi</taxon>
        <taxon>Fungi incertae sedis</taxon>
        <taxon>Zoopagomycota</taxon>
        <taxon>Kickxellomycotina</taxon>
        <taxon>Kickxellomycetes</taxon>
        <taxon>Kickxellales</taxon>
        <taxon>Kickxellaceae</taxon>
        <taxon>Coemansia</taxon>
    </lineage>
</organism>
<dbReference type="PROSITE" id="PS00183">
    <property type="entry name" value="UBC_1"/>
    <property type="match status" value="1"/>
</dbReference>
<dbReference type="SUPFAM" id="SSF54495">
    <property type="entry name" value="UBC-like"/>
    <property type="match status" value="1"/>
</dbReference>
<evidence type="ECO:0000256" key="2">
    <source>
        <dbReference type="ARBA" id="ARBA00022679"/>
    </source>
</evidence>
<evidence type="ECO:0000256" key="6">
    <source>
        <dbReference type="ARBA" id="ARBA00043698"/>
    </source>
</evidence>
<gene>
    <name evidence="15" type="primary">UBC12</name>
    <name evidence="15" type="ORF">GGH94_005168</name>
</gene>
<evidence type="ECO:0000259" key="14">
    <source>
        <dbReference type="PROSITE" id="PS50127"/>
    </source>
</evidence>
<evidence type="ECO:0000313" key="15">
    <source>
        <dbReference type="EMBL" id="KAJ2861017.1"/>
    </source>
</evidence>
<dbReference type="GO" id="GO:0061654">
    <property type="term" value="F:NEDD8 conjugating enzyme activity"/>
    <property type="evidence" value="ECO:0007669"/>
    <property type="project" value="UniProtKB-EC"/>
</dbReference>
<feature type="region of interest" description="Disordered" evidence="13">
    <location>
        <begin position="200"/>
        <end position="256"/>
    </location>
</feature>
<dbReference type="EMBL" id="JANBUY010000252">
    <property type="protein sequence ID" value="KAJ2861017.1"/>
    <property type="molecule type" value="Genomic_DNA"/>
</dbReference>
<keyword evidence="5" id="KW-0067">ATP-binding</keyword>
<feature type="compositionally biased region" description="Basic and acidic residues" evidence="13">
    <location>
        <begin position="242"/>
        <end position="251"/>
    </location>
</feature>
<dbReference type="Proteomes" id="UP001140074">
    <property type="component" value="Unassembled WGS sequence"/>
</dbReference>
<dbReference type="Gene3D" id="3.10.110.10">
    <property type="entry name" value="Ubiquitin Conjugating Enzyme"/>
    <property type="match status" value="1"/>
</dbReference>
<dbReference type="GO" id="GO:0051301">
    <property type="term" value="P:cell division"/>
    <property type="evidence" value="ECO:0007669"/>
    <property type="project" value="InterPro"/>
</dbReference>
<comment type="caution">
    <text evidence="15">The sequence shown here is derived from an EMBL/GenBank/DDBJ whole genome shotgun (WGS) entry which is preliminary data.</text>
</comment>
<evidence type="ECO:0000256" key="12">
    <source>
        <dbReference type="PROSITE-ProRule" id="PRU10133"/>
    </source>
</evidence>
<dbReference type="CDD" id="cd23794">
    <property type="entry name" value="UBCc_UBE2F_UBE2M"/>
    <property type="match status" value="1"/>
</dbReference>
<evidence type="ECO:0000256" key="9">
    <source>
        <dbReference type="ARBA" id="ARBA00044092"/>
    </source>
</evidence>
<dbReference type="GO" id="GO:0007059">
    <property type="term" value="P:chromosome segregation"/>
    <property type="evidence" value="ECO:0007669"/>
    <property type="project" value="InterPro"/>
</dbReference>
<dbReference type="InterPro" id="IPR000608">
    <property type="entry name" value="UBC"/>
</dbReference>
<keyword evidence="3" id="KW-0547">Nucleotide-binding</keyword>
<dbReference type="SMART" id="SM00212">
    <property type="entry name" value="UBCc"/>
    <property type="match status" value="1"/>
</dbReference>
<dbReference type="FunFam" id="3.10.110.10:FF:000005">
    <property type="entry name" value="NEDD8-conjugating enzyme Ubc12"/>
    <property type="match status" value="1"/>
</dbReference>
<keyword evidence="16" id="KW-1185">Reference proteome</keyword>
<comment type="pathway">
    <text evidence="1">Protein modification; protein neddylation.</text>
</comment>
<feature type="active site" description="Glycyl thioester intermediate" evidence="12">
    <location>
        <position position="104"/>
    </location>
</feature>
<feature type="domain" description="UBC core" evidence="14">
    <location>
        <begin position="22"/>
        <end position="166"/>
    </location>
</feature>
<dbReference type="Pfam" id="PF08202">
    <property type="entry name" value="MIS13"/>
    <property type="match status" value="1"/>
</dbReference>
<dbReference type="Pfam" id="PF00179">
    <property type="entry name" value="UQ_con"/>
    <property type="match status" value="1"/>
</dbReference>